<keyword evidence="10" id="KW-0675">Receptor</keyword>
<dbReference type="PROSITE" id="PS00950">
    <property type="entry name" value="BACTERIAL_OPSIN_1"/>
    <property type="match status" value="1"/>
</dbReference>
<organism evidence="12">
    <name type="scientific">viral metagenome</name>
    <dbReference type="NCBI Taxonomy" id="1070528"/>
    <lineage>
        <taxon>unclassified sequences</taxon>
        <taxon>metagenomes</taxon>
        <taxon>organismal metagenomes</taxon>
    </lineage>
</organism>
<evidence type="ECO:0000256" key="10">
    <source>
        <dbReference type="ARBA" id="ARBA00023170"/>
    </source>
</evidence>
<evidence type="ECO:0000256" key="4">
    <source>
        <dbReference type="ARBA" id="ARBA00022606"/>
    </source>
</evidence>
<evidence type="ECO:0000313" key="12">
    <source>
        <dbReference type="EMBL" id="QHU19408.1"/>
    </source>
</evidence>
<keyword evidence="9 11" id="KW-0472">Membrane</keyword>
<dbReference type="Gene3D" id="1.20.1070.10">
    <property type="entry name" value="Rhodopsin 7-helix transmembrane proteins"/>
    <property type="match status" value="1"/>
</dbReference>
<comment type="similarity">
    <text evidence="2">Belongs to the archaeal/bacterial/fungal opsin family.</text>
</comment>
<reference evidence="12" key="1">
    <citation type="journal article" date="2020" name="Nature">
        <title>Giant virus diversity and host interactions through global metagenomics.</title>
        <authorList>
            <person name="Schulz F."/>
            <person name="Roux S."/>
            <person name="Paez-Espino D."/>
            <person name="Jungbluth S."/>
            <person name="Walsh D.A."/>
            <person name="Denef V.J."/>
            <person name="McMahon K.D."/>
            <person name="Konstantinidis K.T."/>
            <person name="Eloe-Fadrosh E.A."/>
            <person name="Kyrpides N.C."/>
            <person name="Woyke T."/>
        </authorList>
    </citation>
    <scope>NUCLEOTIDE SEQUENCE</scope>
    <source>
        <strain evidence="12">GVMAG-S-3300013014-104</strain>
    </source>
</reference>
<accession>A0A6C0KSV2</accession>
<dbReference type="InterPro" id="IPR001425">
    <property type="entry name" value="Arc/bac/fun_rhodopsins"/>
</dbReference>
<proteinExistence type="inferred from homology"/>
<dbReference type="InterPro" id="IPR018229">
    <property type="entry name" value="Rhodopsin_retinal_BS"/>
</dbReference>
<evidence type="ECO:0000256" key="7">
    <source>
        <dbReference type="ARBA" id="ARBA00022989"/>
    </source>
</evidence>
<feature type="transmembrane region" description="Helical" evidence="11">
    <location>
        <begin position="103"/>
        <end position="122"/>
    </location>
</feature>
<dbReference type="Pfam" id="PF01036">
    <property type="entry name" value="Bac_rhodopsin"/>
    <property type="match status" value="1"/>
</dbReference>
<name>A0A6C0KSV2_9ZZZZ</name>
<feature type="transmembrane region" description="Helical" evidence="11">
    <location>
        <begin position="33"/>
        <end position="51"/>
    </location>
</feature>
<evidence type="ECO:0000256" key="8">
    <source>
        <dbReference type="ARBA" id="ARBA00022991"/>
    </source>
</evidence>
<feature type="transmembrane region" description="Helical" evidence="11">
    <location>
        <begin position="63"/>
        <end position="83"/>
    </location>
</feature>
<comment type="subcellular location">
    <subcellularLocation>
        <location evidence="1">Membrane</location>
        <topology evidence="1">Multi-pass membrane protein</topology>
    </subcellularLocation>
</comment>
<evidence type="ECO:0000256" key="1">
    <source>
        <dbReference type="ARBA" id="ARBA00004141"/>
    </source>
</evidence>
<evidence type="ECO:0000256" key="3">
    <source>
        <dbReference type="ARBA" id="ARBA00022543"/>
    </source>
</evidence>
<feature type="transmembrane region" description="Helical" evidence="11">
    <location>
        <begin position="216"/>
        <end position="237"/>
    </location>
</feature>
<evidence type="ECO:0000256" key="9">
    <source>
        <dbReference type="ARBA" id="ARBA00023136"/>
    </source>
</evidence>
<keyword evidence="6" id="KW-0681">Retinal protein</keyword>
<dbReference type="SMART" id="SM01021">
    <property type="entry name" value="Bac_rhodopsin"/>
    <property type="match status" value="1"/>
</dbReference>
<evidence type="ECO:0000256" key="6">
    <source>
        <dbReference type="ARBA" id="ARBA00022925"/>
    </source>
</evidence>
<evidence type="ECO:0000256" key="5">
    <source>
        <dbReference type="ARBA" id="ARBA00022692"/>
    </source>
</evidence>
<dbReference type="GO" id="GO:0009881">
    <property type="term" value="F:photoreceptor activity"/>
    <property type="evidence" value="ECO:0007669"/>
    <property type="project" value="UniProtKB-KW"/>
</dbReference>
<protein>
    <recommendedName>
        <fullName evidence="13">Bacteriorhodopsin-like protein</fullName>
    </recommendedName>
</protein>
<dbReference type="AlphaFoldDB" id="A0A6C0KSV2"/>
<dbReference type="GO" id="GO:0005216">
    <property type="term" value="F:monoatomic ion channel activity"/>
    <property type="evidence" value="ECO:0007669"/>
    <property type="project" value="InterPro"/>
</dbReference>
<evidence type="ECO:0008006" key="13">
    <source>
        <dbReference type="Google" id="ProtNLM"/>
    </source>
</evidence>
<keyword evidence="3" id="KW-0600">Photoreceptor protein</keyword>
<evidence type="ECO:0000256" key="2">
    <source>
        <dbReference type="ARBA" id="ARBA00008130"/>
    </source>
</evidence>
<keyword evidence="4" id="KW-0716">Sensory transduction</keyword>
<dbReference type="EMBL" id="MN740949">
    <property type="protein sequence ID" value="QHU19408.1"/>
    <property type="molecule type" value="Genomic_DNA"/>
</dbReference>
<keyword evidence="5 11" id="KW-0812">Transmembrane</keyword>
<keyword evidence="8" id="KW-0157">Chromophore</keyword>
<dbReference type="GO" id="GO:0007602">
    <property type="term" value="P:phototransduction"/>
    <property type="evidence" value="ECO:0007669"/>
    <property type="project" value="UniProtKB-KW"/>
</dbReference>
<feature type="transmembrane region" description="Helical" evidence="11">
    <location>
        <begin position="191"/>
        <end position="210"/>
    </location>
</feature>
<evidence type="ECO:0000256" key="11">
    <source>
        <dbReference type="SAM" id="Phobius"/>
    </source>
</evidence>
<feature type="transmembrane region" description="Helical" evidence="11">
    <location>
        <begin position="134"/>
        <end position="153"/>
    </location>
</feature>
<feature type="transmembrane region" description="Helical" evidence="11">
    <location>
        <begin position="159"/>
        <end position="179"/>
    </location>
</feature>
<dbReference type="GO" id="GO:0016020">
    <property type="term" value="C:membrane"/>
    <property type="evidence" value="ECO:0007669"/>
    <property type="project" value="UniProtKB-SubCell"/>
</dbReference>
<dbReference type="SUPFAM" id="SSF81321">
    <property type="entry name" value="Family A G protein-coupled receptor-like"/>
    <property type="match status" value="1"/>
</dbReference>
<keyword evidence="7 11" id="KW-1133">Transmembrane helix</keyword>
<sequence>MSMNNVDSSNISSLKVAIERKQLVTYTLKGSFMLTYILLLTTGTITLIEALRTSIPNVRHIMNLETVISIVAGYFYSTFISKLDTYEKEGKSIDWEDITKTRYLDWSITTPIMLLGLCIVLTHNVNKKVRFSSMMLIIALNYTMLLLGYLGEIQVINRIVALIGGFIPFFAMFYIIYIRYVKPYNNSVNKFLLGFYVFFWSFYGIVYEFPIEYKNIILNILDLIAKCLIGIGFWIYYTNLLVWK</sequence>